<evidence type="ECO:0000313" key="2">
    <source>
        <dbReference type="EMBL" id="ASD63269.1"/>
    </source>
</evidence>
<evidence type="ECO:0000256" key="1">
    <source>
        <dbReference type="SAM" id="SignalP"/>
    </source>
</evidence>
<accession>A0A1Z3N746</accession>
<reference evidence="2 3" key="1">
    <citation type="submission" date="2017-04" db="EMBL/GenBank/DDBJ databases">
        <title>Whole genome sequence of Bdellovibrio bacteriovorus strain SSB218315.</title>
        <authorList>
            <person name="Oyedara O."/>
            <person name="Rodriguez-Perez M.A."/>
        </authorList>
    </citation>
    <scope>NUCLEOTIDE SEQUENCE [LARGE SCALE GENOMIC DNA]</scope>
    <source>
        <strain evidence="2 3">SSB218315</strain>
    </source>
</reference>
<feature type="signal peptide" evidence="1">
    <location>
        <begin position="1"/>
        <end position="20"/>
    </location>
</feature>
<dbReference type="EMBL" id="CP020946">
    <property type="protein sequence ID" value="ASD63269.1"/>
    <property type="molecule type" value="Genomic_DNA"/>
</dbReference>
<keyword evidence="1" id="KW-0732">Signal</keyword>
<proteinExistence type="predicted"/>
<name>A0A1Z3N746_BDEBC</name>
<dbReference type="RefSeq" id="WP_088564823.1">
    <property type="nucleotide sequence ID" value="NZ_CP020946.1"/>
</dbReference>
<feature type="chain" id="PRO_5012486980" evidence="1">
    <location>
        <begin position="21"/>
        <end position="199"/>
    </location>
</feature>
<sequence>MKNLSLFVLAFLVWASFAQAQGLPKAEDYRSLIYRIRTNAEFMIPFPGMKSSINYSFEFAQPLYDLPIISDMNSSLQGASIYRHFWDRILLKDGSFIEINGEKLALTCVFVDGQDNRFARKSPSPLFPEFVIRVYLVANDYSCQGPIKPGWPESGGKEESWDTYIHYEIKDPTIMLPVDAKIRYRWNEFNMVLVDRGGR</sequence>
<protein>
    <submittedName>
        <fullName evidence="2">Uncharacterized protein</fullName>
    </submittedName>
</protein>
<dbReference type="OrthoDB" id="5295629at2"/>
<gene>
    <name evidence="2" type="ORF">B9G79_06650</name>
</gene>
<dbReference type="AlphaFoldDB" id="A0A1Z3N746"/>
<organism evidence="2 3">
    <name type="scientific">Bdellovibrio bacteriovorus</name>
    <dbReference type="NCBI Taxonomy" id="959"/>
    <lineage>
        <taxon>Bacteria</taxon>
        <taxon>Pseudomonadati</taxon>
        <taxon>Bdellovibrionota</taxon>
        <taxon>Bdellovibrionia</taxon>
        <taxon>Bdellovibrionales</taxon>
        <taxon>Pseudobdellovibrionaceae</taxon>
        <taxon>Bdellovibrio</taxon>
    </lineage>
</organism>
<dbReference type="Proteomes" id="UP000197003">
    <property type="component" value="Chromosome"/>
</dbReference>
<evidence type="ECO:0000313" key="3">
    <source>
        <dbReference type="Proteomes" id="UP000197003"/>
    </source>
</evidence>